<accession>A0A845L6X4</accession>
<keyword evidence="3" id="KW-1185">Reference proteome</keyword>
<comment type="caution">
    <text evidence="2">The sequence shown here is derived from an EMBL/GenBank/DDBJ whole genome shotgun (WGS) entry which is preliminary data.</text>
</comment>
<sequence>MLPWFNIGLFALALLMIAITFTLVYSWFQRQSRRPPLPVKKIYEEYAGELSPFPSPRRFDAELPPLRHRVDEDAISLLPRSPHSLYTYWEVSGEQEEAAASAYHPEEWWKAPRQIRLYDITENAELEQAPFLEIDVPDNADHWFIQGVMPAHRYRLAVGRLLPDRFVILLLSDVIETPAAAPSSVIDPNWPPIPELQGQAVPMVMPTSPAGAWTIISHKPLLTGGAAHD</sequence>
<dbReference type="OrthoDB" id="9812700at2"/>
<dbReference type="RefSeq" id="WP_161259538.1">
    <property type="nucleotide sequence ID" value="NZ_WXEY01000023.1"/>
</dbReference>
<dbReference type="AlphaFoldDB" id="A0A845L6X4"/>
<evidence type="ECO:0000256" key="1">
    <source>
        <dbReference type="SAM" id="Phobius"/>
    </source>
</evidence>
<keyword evidence="1" id="KW-1133">Transmembrane helix</keyword>
<proteinExistence type="predicted"/>
<gene>
    <name evidence="2" type="ORF">GTO91_14975</name>
</gene>
<dbReference type="InterPro" id="IPR032585">
    <property type="entry name" value="DUF4912"/>
</dbReference>
<feature type="transmembrane region" description="Helical" evidence="1">
    <location>
        <begin position="6"/>
        <end position="28"/>
    </location>
</feature>
<organism evidence="2 3">
    <name type="scientific">Heliomicrobium undosum</name>
    <dbReference type="NCBI Taxonomy" id="121734"/>
    <lineage>
        <taxon>Bacteria</taxon>
        <taxon>Bacillati</taxon>
        <taxon>Bacillota</taxon>
        <taxon>Clostridia</taxon>
        <taxon>Eubacteriales</taxon>
        <taxon>Heliobacteriaceae</taxon>
        <taxon>Heliomicrobium</taxon>
    </lineage>
</organism>
<keyword evidence="1" id="KW-0472">Membrane</keyword>
<dbReference type="Proteomes" id="UP000463470">
    <property type="component" value="Unassembled WGS sequence"/>
</dbReference>
<dbReference type="Pfam" id="PF16258">
    <property type="entry name" value="DUF4912"/>
    <property type="match status" value="1"/>
</dbReference>
<dbReference type="EMBL" id="WXEY01000023">
    <property type="protein sequence ID" value="MZP31019.1"/>
    <property type="molecule type" value="Genomic_DNA"/>
</dbReference>
<protein>
    <submittedName>
        <fullName evidence="2">DUF4912 domain-containing protein</fullName>
    </submittedName>
</protein>
<keyword evidence="1" id="KW-0812">Transmembrane</keyword>
<evidence type="ECO:0000313" key="3">
    <source>
        <dbReference type="Proteomes" id="UP000463470"/>
    </source>
</evidence>
<evidence type="ECO:0000313" key="2">
    <source>
        <dbReference type="EMBL" id="MZP31019.1"/>
    </source>
</evidence>
<name>A0A845L6X4_9FIRM</name>
<reference evidence="2 3" key="1">
    <citation type="submission" date="2020-01" db="EMBL/GenBank/DDBJ databases">
        <title>Whole-genome sequence of Heliobacterium undosum DSM 13378.</title>
        <authorList>
            <person name="Kyndt J.A."/>
            <person name="Meyer T.E."/>
        </authorList>
    </citation>
    <scope>NUCLEOTIDE SEQUENCE [LARGE SCALE GENOMIC DNA]</scope>
    <source>
        <strain evidence="2 3">DSM 13378</strain>
    </source>
</reference>